<comment type="caution">
    <text evidence="11">The sequence shown here is derived from an EMBL/GenBank/DDBJ whole genome shotgun (WGS) entry which is preliminary data.</text>
</comment>
<evidence type="ECO:0000256" key="9">
    <source>
        <dbReference type="HAMAP-Rule" id="MF_00152"/>
    </source>
</evidence>
<feature type="binding site" evidence="9">
    <location>
        <position position="230"/>
    </location>
    <ligand>
        <name>Zn(2+)</name>
        <dbReference type="ChEBI" id="CHEBI:29105"/>
        <label>3</label>
    </ligand>
</feature>
<dbReference type="Proteomes" id="UP000705867">
    <property type="component" value="Unassembled WGS sequence"/>
</dbReference>
<dbReference type="GO" id="GO:0008833">
    <property type="term" value="F:deoxyribonuclease IV (phage-T4-induced) activity"/>
    <property type="evidence" value="ECO:0007669"/>
    <property type="project" value="UniProtKB-UniRule"/>
</dbReference>
<dbReference type="Pfam" id="PF01261">
    <property type="entry name" value="AP_endonuc_2"/>
    <property type="match status" value="1"/>
</dbReference>
<dbReference type="GO" id="GO:0003906">
    <property type="term" value="F:DNA-(apurinic or apyrimidinic site) endonuclease activity"/>
    <property type="evidence" value="ECO:0007669"/>
    <property type="project" value="TreeGrafter"/>
</dbReference>
<dbReference type="AlphaFoldDB" id="A0A953J5Q8"/>
<reference evidence="11" key="2">
    <citation type="submission" date="2021-08" db="EMBL/GenBank/DDBJ databases">
        <authorList>
            <person name="Dalcin Martins P."/>
        </authorList>
    </citation>
    <scope>NUCLEOTIDE SEQUENCE</scope>
    <source>
        <strain evidence="11">MAG_39</strain>
    </source>
</reference>
<evidence type="ECO:0000313" key="11">
    <source>
        <dbReference type="EMBL" id="MBZ0156158.1"/>
    </source>
</evidence>
<dbReference type="InterPro" id="IPR013022">
    <property type="entry name" value="Xyl_isomerase-like_TIM-brl"/>
</dbReference>
<dbReference type="CDD" id="cd00019">
    <property type="entry name" value="AP2Ec"/>
    <property type="match status" value="1"/>
</dbReference>
<name>A0A953J5Q8_9BACT</name>
<dbReference type="PROSITE" id="PS51432">
    <property type="entry name" value="AP_NUCLEASE_F2_4"/>
    <property type="match status" value="1"/>
</dbReference>
<evidence type="ECO:0000313" key="12">
    <source>
        <dbReference type="Proteomes" id="UP000705867"/>
    </source>
</evidence>
<evidence type="ECO:0000256" key="8">
    <source>
        <dbReference type="ARBA" id="ARBA00023204"/>
    </source>
</evidence>
<evidence type="ECO:0000256" key="4">
    <source>
        <dbReference type="ARBA" id="ARBA00022759"/>
    </source>
</evidence>
<dbReference type="EMBL" id="JAIOIV010000066">
    <property type="protein sequence ID" value="MBZ0156158.1"/>
    <property type="molecule type" value="Genomic_DNA"/>
</dbReference>
<dbReference type="Gene3D" id="3.20.20.150">
    <property type="entry name" value="Divalent-metal-dependent TIM barrel enzymes"/>
    <property type="match status" value="1"/>
</dbReference>
<dbReference type="SMART" id="SM00518">
    <property type="entry name" value="AP2Ec"/>
    <property type="match status" value="1"/>
</dbReference>
<dbReference type="HAMAP" id="MF_00152">
    <property type="entry name" value="Nfo"/>
    <property type="match status" value="1"/>
</dbReference>
<dbReference type="EC" id="3.1.21.2" evidence="9"/>
<dbReference type="GO" id="GO:0003677">
    <property type="term" value="F:DNA binding"/>
    <property type="evidence" value="ECO:0007669"/>
    <property type="project" value="InterPro"/>
</dbReference>
<evidence type="ECO:0000256" key="5">
    <source>
        <dbReference type="ARBA" id="ARBA00022763"/>
    </source>
</evidence>
<organism evidence="11 12">
    <name type="scientific">Candidatus Nitrobium versatile</name>
    <dbReference type="NCBI Taxonomy" id="2884831"/>
    <lineage>
        <taxon>Bacteria</taxon>
        <taxon>Pseudomonadati</taxon>
        <taxon>Nitrospirota</taxon>
        <taxon>Nitrospiria</taxon>
        <taxon>Nitrospirales</taxon>
        <taxon>Nitrospiraceae</taxon>
        <taxon>Candidatus Nitrobium</taxon>
    </lineage>
</organism>
<dbReference type="PANTHER" id="PTHR21445:SF0">
    <property type="entry name" value="APURINIC-APYRIMIDINIC ENDONUCLEASE"/>
    <property type="match status" value="1"/>
</dbReference>
<dbReference type="InterPro" id="IPR018246">
    <property type="entry name" value="AP_endonuc_F2_Zn_BS"/>
</dbReference>
<dbReference type="GO" id="GO:0008270">
    <property type="term" value="F:zinc ion binding"/>
    <property type="evidence" value="ECO:0007669"/>
    <property type="project" value="UniProtKB-UniRule"/>
</dbReference>
<feature type="binding site" evidence="9">
    <location>
        <position position="215"/>
    </location>
    <ligand>
        <name>Zn(2+)</name>
        <dbReference type="ChEBI" id="CHEBI:29105"/>
        <label>2</label>
    </ligand>
</feature>
<dbReference type="InterPro" id="IPR001719">
    <property type="entry name" value="AP_endonuc_2"/>
</dbReference>
<accession>A0A953J5Q8</accession>
<keyword evidence="4 9" id="KW-0255">Endonuclease</keyword>
<keyword evidence="5 9" id="KW-0227">DNA damage</keyword>
<feature type="binding site" evidence="9">
    <location>
        <position position="228"/>
    </location>
    <ligand>
        <name>Zn(2+)</name>
        <dbReference type="ChEBI" id="CHEBI:29105"/>
        <label>3</label>
    </ligand>
</feature>
<dbReference type="GO" id="GO:0006284">
    <property type="term" value="P:base-excision repair"/>
    <property type="evidence" value="ECO:0007669"/>
    <property type="project" value="TreeGrafter"/>
</dbReference>
<protein>
    <recommendedName>
        <fullName evidence="9">Probable endonuclease 4</fullName>
        <ecNumber evidence="9">3.1.21.2</ecNumber>
    </recommendedName>
    <alternativeName>
        <fullName evidence="9">Endodeoxyribonuclease IV</fullName>
    </alternativeName>
    <alternativeName>
        <fullName evidence="9">Endonuclease IV</fullName>
    </alternativeName>
</protein>
<feature type="binding site" evidence="9">
    <location>
        <position position="260"/>
    </location>
    <ligand>
        <name>Zn(2+)</name>
        <dbReference type="ChEBI" id="CHEBI:29105"/>
        <label>2</label>
    </ligand>
</feature>
<dbReference type="NCBIfam" id="TIGR00587">
    <property type="entry name" value="nfo"/>
    <property type="match status" value="1"/>
</dbReference>
<dbReference type="PROSITE" id="PS00731">
    <property type="entry name" value="AP_NUCLEASE_F2_3"/>
    <property type="match status" value="1"/>
</dbReference>
<comment type="function">
    <text evidence="9">Endonuclease IV plays a role in DNA repair. It cleaves phosphodiester bonds at apurinic or apyrimidinic (AP) sites, generating a 3'-hydroxyl group and a 5'-terminal sugar phosphate.</text>
</comment>
<feature type="binding site" evidence="9">
    <location>
        <position position="181"/>
    </location>
    <ligand>
        <name>Zn(2+)</name>
        <dbReference type="ChEBI" id="CHEBI:29105"/>
        <label>3</label>
    </ligand>
</feature>
<comment type="similarity">
    <text evidence="1 9">Belongs to the AP endonuclease 2 family.</text>
</comment>
<feature type="binding site" evidence="9">
    <location>
        <position position="178"/>
    </location>
    <ligand>
        <name>Zn(2+)</name>
        <dbReference type="ChEBI" id="CHEBI:29105"/>
        <label>2</label>
    </ligand>
</feature>
<dbReference type="SUPFAM" id="SSF51658">
    <property type="entry name" value="Xylose isomerase-like"/>
    <property type="match status" value="1"/>
</dbReference>
<sequence>MRRRIGVHTSIAGGVSLALERAKELGCSTVQIFSHNPRQWQAGPLPEEQVSRFRELRGLYDIDPVFIHTSYLINLAARSDDILEKSLRLLVREMDLADALGADYVVLHTGSASQDSPADARARAVRALRRVAEEGEWKAGLLLENTAGERGDISSTVGELAEILDTAAVPLLAGVCIDTCHAFSAGYDLSGSAGLSDLAAEIERELGPEKVKLIHLNDSKRGLNARVDRHEHIGEGNIGSAGLRRCISHPVFRAIPLVLETPKKNEDDDRRNLETVRRLLLP</sequence>
<gene>
    <name evidence="9" type="primary">nfo</name>
    <name evidence="11" type="ORF">K8I29_08075</name>
</gene>
<evidence type="ECO:0000256" key="2">
    <source>
        <dbReference type="ARBA" id="ARBA00022722"/>
    </source>
</evidence>
<keyword evidence="6 9" id="KW-0378">Hydrolase</keyword>
<dbReference type="InterPro" id="IPR036237">
    <property type="entry name" value="Xyl_isomerase-like_sf"/>
</dbReference>
<comment type="cofactor">
    <cofactor evidence="9">
        <name>Zn(2+)</name>
        <dbReference type="ChEBI" id="CHEBI:29105"/>
    </cofactor>
    <text evidence="9">Binds 3 Zn(2+) ions.</text>
</comment>
<feature type="binding site" evidence="9">
    <location>
        <position position="68"/>
    </location>
    <ligand>
        <name>Zn(2+)</name>
        <dbReference type="ChEBI" id="CHEBI:29105"/>
        <label>1</label>
    </ligand>
</feature>
<proteinExistence type="inferred from homology"/>
<dbReference type="PANTHER" id="PTHR21445">
    <property type="entry name" value="ENDONUCLEASE IV ENDODEOXYRIBONUCLEASE IV"/>
    <property type="match status" value="1"/>
</dbReference>
<dbReference type="PROSITE" id="PS00730">
    <property type="entry name" value="AP_NUCLEASE_F2_2"/>
    <property type="match status" value="1"/>
</dbReference>
<dbReference type="GO" id="GO:0008081">
    <property type="term" value="F:phosphoric diester hydrolase activity"/>
    <property type="evidence" value="ECO:0007669"/>
    <property type="project" value="TreeGrafter"/>
</dbReference>
<feature type="binding site" evidence="9">
    <location>
        <position position="144"/>
    </location>
    <ligand>
        <name>Zn(2+)</name>
        <dbReference type="ChEBI" id="CHEBI:29105"/>
        <label>2</label>
    </ligand>
</feature>
<feature type="binding site" evidence="9">
    <location>
        <position position="108"/>
    </location>
    <ligand>
        <name>Zn(2+)</name>
        <dbReference type="ChEBI" id="CHEBI:29105"/>
        <label>1</label>
    </ligand>
</feature>
<feature type="domain" description="Xylose isomerase-like TIM barrel" evidence="10">
    <location>
        <begin position="19"/>
        <end position="273"/>
    </location>
</feature>
<keyword evidence="2 9" id="KW-0540">Nuclease</keyword>
<reference evidence="11" key="1">
    <citation type="journal article" date="2021" name="bioRxiv">
        <title>Unraveling nitrogen, sulfur and carbon metabolic pathways and microbial community transcriptional responses to substrate deprivation and toxicity stresses in a bioreactor mimicking anoxic brackish coastal sediment conditions.</title>
        <authorList>
            <person name="Martins P.D."/>
            <person name="Echeveste M.J."/>
            <person name="Arshad A."/>
            <person name="Kurth J."/>
            <person name="Ouboter H."/>
            <person name="Jetten M.S.M."/>
            <person name="Welte C.U."/>
        </authorList>
    </citation>
    <scope>NUCLEOTIDE SEQUENCE</scope>
    <source>
        <strain evidence="11">MAG_39</strain>
    </source>
</reference>
<keyword evidence="8 9" id="KW-0234">DNA repair</keyword>
<evidence type="ECO:0000256" key="3">
    <source>
        <dbReference type="ARBA" id="ARBA00022723"/>
    </source>
</evidence>
<evidence type="ECO:0000256" key="1">
    <source>
        <dbReference type="ARBA" id="ARBA00005340"/>
    </source>
</evidence>
<evidence type="ECO:0000256" key="6">
    <source>
        <dbReference type="ARBA" id="ARBA00022801"/>
    </source>
</evidence>
<dbReference type="FunFam" id="3.20.20.150:FF:000001">
    <property type="entry name" value="Probable endonuclease 4"/>
    <property type="match status" value="1"/>
</dbReference>
<evidence type="ECO:0000259" key="10">
    <source>
        <dbReference type="Pfam" id="PF01261"/>
    </source>
</evidence>
<keyword evidence="7 9" id="KW-0862">Zinc</keyword>
<comment type="catalytic activity">
    <reaction evidence="9">
        <text>Endonucleolytic cleavage to 5'-phosphooligonucleotide end-products.</text>
        <dbReference type="EC" id="3.1.21.2"/>
    </reaction>
</comment>
<feature type="binding site" evidence="9">
    <location>
        <position position="144"/>
    </location>
    <ligand>
        <name>Zn(2+)</name>
        <dbReference type="ChEBI" id="CHEBI:29105"/>
        <label>1</label>
    </ligand>
</feature>
<keyword evidence="3 9" id="KW-0479">Metal-binding</keyword>
<evidence type="ECO:0000256" key="7">
    <source>
        <dbReference type="ARBA" id="ARBA00022833"/>
    </source>
</evidence>